<evidence type="ECO:0000256" key="6">
    <source>
        <dbReference type="ARBA" id="ARBA00023136"/>
    </source>
</evidence>
<comment type="caution">
    <text evidence="9">The sequence shown here is derived from an EMBL/GenBank/DDBJ whole genome shotgun (WGS) entry which is preliminary data.</text>
</comment>
<dbReference type="Proteomes" id="UP001501094">
    <property type="component" value="Unassembled WGS sequence"/>
</dbReference>
<feature type="transmembrane region" description="Helical" evidence="7">
    <location>
        <begin position="73"/>
        <end position="95"/>
    </location>
</feature>
<keyword evidence="3" id="KW-1003">Cell membrane</keyword>
<evidence type="ECO:0000313" key="9">
    <source>
        <dbReference type="EMBL" id="GAA1869398.1"/>
    </source>
</evidence>
<dbReference type="InterPro" id="IPR035906">
    <property type="entry name" value="MetI-like_sf"/>
</dbReference>
<dbReference type="InterPro" id="IPR050901">
    <property type="entry name" value="BP-dep_ABC_trans_perm"/>
</dbReference>
<dbReference type="CDD" id="cd06261">
    <property type="entry name" value="TM_PBP2"/>
    <property type="match status" value="1"/>
</dbReference>
<dbReference type="PROSITE" id="PS50928">
    <property type="entry name" value="ABC_TM1"/>
    <property type="match status" value="1"/>
</dbReference>
<feature type="transmembrane region" description="Helical" evidence="7">
    <location>
        <begin position="140"/>
        <end position="159"/>
    </location>
</feature>
<comment type="subcellular location">
    <subcellularLocation>
        <location evidence="1 7">Cell membrane</location>
        <topology evidence="1 7">Multi-pass membrane protein</topology>
    </subcellularLocation>
</comment>
<dbReference type="Gene3D" id="1.10.3720.10">
    <property type="entry name" value="MetI-like"/>
    <property type="match status" value="1"/>
</dbReference>
<dbReference type="PANTHER" id="PTHR32243:SF18">
    <property type="entry name" value="INNER MEMBRANE ABC TRANSPORTER PERMEASE PROTEIN YCJP"/>
    <property type="match status" value="1"/>
</dbReference>
<evidence type="ECO:0000256" key="3">
    <source>
        <dbReference type="ARBA" id="ARBA00022475"/>
    </source>
</evidence>
<sequence length="275" mass="29761">MSSGTSRKTWWKTALGLLFTAVMLFPVYWMFNVSLTRTQDLRANPPHWFPWAPTLEGYEAVLAQQLPALGTSLLVGLGCVVLTVVIAAPAGFAIAQLRLPGRRALNFLLLTAQMIPAVVMSMGFYAIYVRLDLLNTVGGLIVADSTIAVPFAVLLYTAFMSGIPRELLQAARVDGATAWRTFTSIVLPLSRNATLTVSLFAFLWAWSDFIFASTLDRNGDLVPITLGIYRYIGNNTTQWNAIMATAVVASVPAAVLLVVAQRYVTAGVTAGAVKD</sequence>
<gene>
    <name evidence="9" type="ORF">GCM10009751_30230</name>
</gene>
<feature type="transmembrane region" description="Helical" evidence="7">
    <location>
        <begin position="193"/>
        <end position="212"/>
    </location>
</feature>
<dbReference type="SUPFAM" id="SSF161098">
    <property type="entry name" value="MetI-like"/>
    <property type="match status" value="1"/>
</dbReference>
<keyword evidence="5 7" id="KW-1133">Transmembrane helix</keyword>
<dbReference type="PANTHER" id="PTHR32243">
    <property type="entry name" value="MALTOSE TRANSPORT SYSTEM PERMEASE-RELATED"/>
    <property type="match status" value="1"/>
</dbReference>
<keyword evidence="4 7" id="KW-0812">Transmembrane</keyword>
<accession>A0ABN2NLQ9</accession>
<dbReference type="EMBL" id="BAAANL010000006">
    <property type="protein sequence ID" value="GAA1869398.1"/>
    <property type="molecule type" value="Genomic_DNA"/>
</dbReference>
<reference evidence="9 10" key="1">
    <citation type="journal article" date="2019" name="Int. J. Syst. Evol. Microbiol.">
        <title>The Global Catalogue of Microorganisms (GCM) 10K type strain sequencing project: providing services to taxonomists for standard genome sequencing and annotation.</title>
        <authorList>
            <consortium name="The Broad Institute Genomics Platform"/>
            <consortium name="The Broad Institute Genome Sequencing Center for Infectious Disease"/>
            <person name="Wu L."/>
            <person name="Ma J."/>
        </authorList>
    </citation>
    <scope>NUCLEOTIDE SEQUENCE [LARGE SCALE GENOMIC DNA]</scope>
    <source>
        <strain evidence="9 10">JCM 14326</strain>
    </source>
</reference>
<dbReference type="RefSeq" id="WP_344104423.1">
    <property type="nucleotide sequence ID" value="NZ_BAAANL010000006.1"/>
</dbReference>
<dbReference type="InterPro" id="IPR000515">
    <property type="entry name" value="MetI-like"/>
</dbReference>
<evidence type="ECO:0000256" key="4">
    <source>
        <dbReference type="ARBA" id="ARBA00022692"/>
    </source>
</evidence>
<feature type="transmembrane region" description="Helical" evidence="7">
    <location>
        <begin position="107"/>
        <end position="128"/>
    </location>
</feature>
<feature type="transmembrane region" description="Helical" evidence="7">
    <location>
        <begin position="12"/>
        <end position="31"/>
    </location>
</feature>
<feature type="domain" description="ABC transmembrane type-1" evidence="8">
    <location>
        <begin position="69"/>
        <end position="260"/>
    </location>
</feature>
<dbReference type="Pfam" id="PF00528">
    <property type="entry name" value="BPD_transp_1"/>
    <property type="match status" value="1"/>
</dbReference>
<keyword evidence="10" id="KW-1185">Reference proteome</keyword>
<evidence type="ECO:0000256" key="1">
    <source>
        <dbReference type="ARBA" id="ARBA00004651"/>
    </source>
</evidence>
<evidence type="ECO:0000256" key="7">
    <source>
        <dbReference type="RuleBase" id="RU363032"/>
    </source>
</evidence>
<evidence type="ECO:0000259" key="8">
    <source>
        <dbReference type="PROSITE" id="PS50928"/>
    </source>
</evidence>
<keyword evidence="6 7" id="KW-0472">Membrane</keyword>
<name>A0ABN2NLQ9_9MICO</name>
<feature type="transmembrane region" description="Helical" evidence="7">
    <location>
        <begin position="239"/>
        <end position="260"/>
    </location>
</feature>
<comment type="similarity">
    <text evidence="7">Belongs to the binding-protein-dependent transport system permease family.</text>
</comment>
<keyword evidence="2 7" id="KW-0813">Transport</keyword>
<organism evidence="9 10">
    <name type="scientific">Myceligenerans crystallogenes</name>
    <dbReference type="NCBI Taxonomy" id="316335"/>
    <lineage>
        <taxon>Bacteria</taxon>
        <taxon>Bacillati</taxon>
        <taxon>Actinomycetota</taxon>
        <taxon>Actinomycetes</taxon>
        <taxon>Micrococcales</taxon>
        <taxon>Promicromonosporaceae</taxon>
        <taxon>Myceligenerans</taxon>
    </lineage>
</organism>
<proteinExistence type="inferred from homology"/>
<evidence type="ECO:0000256" key="2">
    <source>
        <dbReference type="ARBA" id="ARBA00022448"/>
    </source>
</evidence>
<evidence type="ECO:0000313" key="10">
    <source>
        <dbReference type="Proteomes" id="UP001501094"/>
    </source>
</evidence>
<protein>
    <submittedName>
        <fullName evidence="9">Carbohydrate ABC transporter permease</fullName>
    </submittedName>
</protein>
<evidence type="ECO:0000256" key="5">
    <source>
        <dbReference type="ARBA" id="ARBA00022989"/>
    </source>
</evidence>